<evidence type="ECO:0000256" key="1">
    <source>
        <dbReference type="PROSITE-ProRule" id="PRU00221"/>
    </source>
</evidence>
<dbReference type="SUPFAM" id="SSF52129">
    <property type="entry name" value="Caspase-like"/>
    <property type="match status" value="1"/>
</dbReference>
<feature type="region of interest" description="Disordered" evidence="2">
    <location>
        <begin position="1"/>
        <end position="36"/>
    </location>
</feature>
<feature type="repeat" description="WD" evidence="1">
    <location>
        <begin position="426"/>
        <end position="467"/>
    </location>
</feature>
<sequence>MGRHGIVRAVQPGSYGVPGGGRRSGDQPQAGHFRGAAQRGLPHLDFAFRVHGGRGRRRRRHDEGLERQGAAGHRAQLSRGISQVTSLFTKAGIMASILRWFVRAFALALAAQSVCANPRPEVIDTIAATPAGLVAVTEDGTGLWSLVDGSRPAWQARPRAPNARGDMQLEPVAVSPDGRWLAATRGYKDPVIVVRDAATGRAVREIKAPRSGVDGLRFAGDDVLVALYAGRLAAVWEASSGKARGVFELPAAPRQVAASADGRYLAVGQDKQRVTVYDLEGGKSLGNFELGSIASKSHAVPTHDILFMAFAYDGTVVVHHATGYIQRFDPRRAAPAALLGSQDIPLRGVATSLSPDRRVLLTADRPGALTLYRLDQPAPARSALRSALGEVTASAWEAGSRRFAVADNQGRVELWDARKPAGAALEGKHAGAIEQLAFASAGRFLVSSGRDGSIRVRETATGQEAVRLVGLGEAGWVSMTPAGYFHSSGLPAEAAINVRIGSDVYGIDNFRERYYRPDILSAALQGRSVRPQRTLADTRPPPQVRADPVPASLAADTYTLVLQLTDQGGGIGDVRVLRNDVAVANHAADAQAAAGSQRRSIPVKLAAGRNEIKVIAFNAENSLSSKPLRLTLDVRATQPEKPVLHAMIVGINEFGEASLNLQYAVNDANAIARELRERTRGLYRDVRIELLTTPQQTSRASLIESLRRYQQLDAGDVFMFYVSTHGAVMGDKPVDQEYFLIPSNAKSPVFAHDAISQHELKRLFSSIPAGKKLLLFDTCFAGALGEALYQPAVERGVAENGAVNVLATAIGSTTLAASAPLEMSYEGYQEHGTFTWVVLQAFRGKAGGGKGNVVLTADLARYVAREVPALARRLQREQNPAVYATGQPFPVVAGR</sequence>
<organism evidence="4 5">
    <name type="scientific">Bordetella bronchiseptica 00-P-2796</name>
    <dbReference type="NCBI Taxonomy" id="1331199"/>
    <lineage>
        <taxon>Bacteria</taxon>
        <taxon>Pseudomonadati</taxon>
        <taxon>Pseudomonadota</taxon>
        <taxon>Betaproteobacteria</taxon>
        <taxon>Burkholderiales</taxon>
        <taxon>Alcaligenaceae</taxon>
        <taxon>Bordetella</taxon>
    </lineage>
</organism>
<name>A0ABR4RGS3_BORBO</name>
<dbReference type="Gene3D" id="2.130.10.10">
    <property type="entry name" value="YVTN repeat-like/Quinoprotein amine dehydrogenase"/>
    <property type="match status" value="2"/>
</dbReference>
<evidence type="ECO:0000313" key="4">
    <source>
        <dbReference type="EMBL" id="KCV35140.1"/>
    </source>
</evidence>
<keyword evidence="5" id="KW-1185">Reference proteome</keyword>
<dbReference type="InterPro" id="IPR015943">
    <property type="entry name" value="WD40/YVTN_repeat-like_dom_sf"/>
</dbReference>
<accession>A0ABR4RGS3</accession>
<dbReference type="EMBL" id="JGWH01000087">
    <property type="protein sequence ID" value="KCV35140.1"/>
    <property type="molecule type" value="Genomic_DNA"/>
</dbReference>
<evidence type="ECO:0000313" key="5">
    <source>
        <dbReference type="Proteomes" id="UP000025756"/>
    </source>
</evidence>
<keyword evidence="1" id="KW-0853">WD repeat</keyword>
<evidence type="ECO:0000256" key="2">
    <source>
        <dbReference type="SAM" id="MobiDB-lite"/>
    </source>
</evidence>
<dbReference type="Pfam" id="PF00656">
    <property type="entry name" value="Peptidase_C14"/>
    <property type="match status" value="1"/>
</dbReference>
<dbReference type="InterPro" id="IPR029030">
    <property type="entry name" value="Caspase-like_dom_sf"/>
</dbReference>
<feature type="region of interest" description="Disordered" evidence="2">
    <location>
        <begin position="52"/>
        <end position="76"/>
    </location>
</feature>
<evidence type="ECO:0000259" key="3">
    <source>
        <dbReference type="Pfam" id="PF00656"/>
    </source>
</evidence>
<gene>
    <name evidence="4" type="ORF">L490_4818</name>
</gene>
<dbReference type="Gene3D" id="3.40.50.1460">
    <property type="match status" value="1"/>
</dbReference>
<dbReference type="PROSITE" id="PS50082">
    <property type="entry name" value="WD_REPEATS_2"/>
    <property type="match status" value="1"/>
</dbReference>
<dbReference type="PANTHER" id="PTHR19879:SF9">
    <property type="entry name" value="TRANSCRIPTION INITIATION FACTOR TFIID SUBUNIT 5"/>
    <property type="match status" value="1"/>
</dbReference>
<feature type="domain" description="Peptidase C14 caspase" evidence="3">
    <location>
        <begin position="645"/>
        <end position="884"/>
    </location>
</feature>
<dbReference type="SMART" id="SM00320">
    <property type="entry name" value="WD40"/>
    <property type="match status" value="4"/>
</dbReference>
<dbReference type="PANTHER" id="PTHR19879">
    <property type="entry name" value="TRANSCRIPTION INITIATION FACTOR TFIID"/>
    <property type="match status" value="1"/>
</dbReference>
<dbReference type="SUPFAM" id="SSF50969">
    <property type="entry name" value="YVTN repeat-like/Quinoprotein amine dehydrogenase"/>
    <property type="match status" value="1"/>
</dbReference>
<comment type="caution">
    <text evidence="4">The sequence shown here is derived from an EMBL/GenBank/DDBJ whole genome shotgun (WGS) entry which is preliminary data.</text>
</comment>
<protein>
    <submittedName>
        <fullName evidence="4">Caspase domain protein</fullName>
    </submittedName>
</protein>
<dbReference type="Pfam" id="PF00400">
    <property type="entry name" value="WD40"/>
    <property type="match status" value="1"/>
</dbReference>
<dbReference type="InterPro" id="IPR011600">
    <property type="entry name" value="Pept_C14_caspase"/>
</dbReference>
<reference evidence="4 5" key="1">
    <citation type="submission" date="2014-03" db="EMBL/GenBank/DDBJ databases">
        <title>Genome sequence of Bordetella bronchiseptica.</title>
        <authorList>
            <person name="Harvill E."/>
            <person name="Goodfield L.L."/>
            <person name="Ivanov Y.V."/>
            <person name="Meyer J.A."/>
            <person name="Muse S.J."/>
            <person name="Jacobs N."/>
            <person name="Bendor L."/>
            <person name="Smallridge W.E."/>
            <person name="Brinkac L.M."/>
            <person name="Sanka R."/>
            <person name="Kim M."/>
            <person name="Losada L."/>
        </authorList>
    </citation>
    <scope>NUCLEOTIDE SEQUENCE [LARGE SCALE GENOMIC DNA]</scope>
    <source>
        <strain evidence="4 5">00-P-2796</strain>
    </source>
</reference>
<proteinExistence type="predicted"/>
<dbReference type="InterPro" id="IPR001680">
    <property type="entry name" value="WD40_rpt"/>
</dbReference>
<dbReference type="Proteomes" id="UP000025756">
    <property type="component" value="Unassembled WGS sequence"/>
</dbReference>
<dbReference type="InterPro" id="IPR011044">
    <property type="entry name" value="Quino_amine_DH_bsu"/>
</dbReference>